<evidence type="ECO:0000313" key="3">
    <source>
        <dbReference type="EMBL" id="RWS23984.1"/>
    </source>
</evidence>
<keyword evidence="4" id="KW-1185">Reference proteome</keyword>
<dbReference type="SUPFAM" id="SSF74924">
    <property type="entry name" value="Cap-Gly domain"/>
    <property type="match status" value="2"/>
</dbReference>
<accession>A0A443S937</accession>
<evidence type="ECO:0000256" key="1">
    <source>
        <dbReference type="SAM" id="MobiDB-lite"/>
    </source>
</evidence>
<feature type="domain" description="CAP-Gly" evidence="2">
    <location>
        <begin position="51"/>
        <end position="93"/>
    </location>
</feature>
<evidence type="ECO:0000259" key="2">
    <source>
        <dbReference type="PROSITE" id="PS50245"/>
    </source>
</evidence>
<feature type="compositionally biased region" description="Low complexity" evidence="1">
    <location>
        <begin position="104"/>
        <end position="146"/>
    </location>
</feature>
<dbReference type="Pfam" id="PF01302">
    <property type="entry name" value="CAP_GLY"/>
    <property type="match status" value="2"/>
</dbReference>
<sequence length="314" mass="35036">MNEPLTSTVYFKKGLLDYETSKLSDANTDDYIVGDRVWVNGIKPGYIQYIGETHFGPGDWAGIVLDEPTGKYDGSVGTKRYFYCEPKRGIFCRLEKLSRYPENGAGSPDSGISGSPGRRSYYCRSPRLSSSPRIPSSPRFSSYYRSLNDHKSETITRRTPDGKYSTTTTFHTRDYSPTRSLSPVSGRDTFQTYSLPKRPAKTITKVSQTTTTVDGPVGMGPLKVGDKVFVNSSKGVLGGRLRYLGKTDFSSGYWAGVQLDEPMGKNDGAYKLCLFNCRYFYCPHLYGLFAPAYKVVKADPKRMTTITKVTRVNP</sequence>
<name>A0A443S937_9ACAR</name>
<dbReference type="PANTHER" id="PTHR18916:SF82">
    <property type="entry name" value="CAP-GLY DOMAIN-CONTAINING PROTEIN"/>
    <property type="match status" value="1"/>
</dbReference>
<evidence type="ECO:0000313" key="4">
    <source>
        <dbReference type="Proteomes" id="UP000288716"/>
    </source>
</evidence>
<dbReference type="Proteomes" id="UP000288716">
    <property type="component" value="Unassembled WGS sequence"/>
</dbReference>
<dbReference type="GO" id="GO:0051010">
    <property type="term" value="F:microtubule plus-end binding"/>
    <property type="evidence" value="ECO:0007669"/>
    <property type="project" value="TreeGrafter"/>
</dbReference>
<reference evidence="3 4" key="1">
    <citation type="journal article" date="2018" name="Gigascience">
        <title>Genomes of trombidid mites reveal novel predicted allergens and laterally-transferred genes associated with secondary metabolism.</title>
        <authorList>
            <person name="Dong X."/>
            <person name="Chaisiri K."/>
            <person name="Xia D."/>
            <person name="Armstrong S.D."/>
            <person name="Fang Y."/>
            <person name="Donnelly M.J."/>
            <person name="Kadowaki T."/>
            <person name="McGarry J.W."/>
            <person name="Darby A.C."/>
            <person name="Makepeace B.L."/>
        </authorList>
    </citation>
    <scope>NUCLEOTIDE SEQUENCE [LARGE SCALE GENOMIC DNA]</scope>
    <source>
        <strain evidence="3">UoL-UT</strain>
    </source>
</reference>
<dbReference type="VEuPathDB" id="VectorBase:LDEU008055"/>
<dbReference type="OrthoDB" id="2130750at2759"/>
<dbReference type="GO" id="GO:0005634">
    <property type="term" value="C:nucleus"/>
    <property type="evidence" value="ECO:0007669"/>
    <property type="project" value="TreeGrafter"/>
</dbReference>
<dbReference type="STRING" id="299467.A0A443S937"/>
<feature type="region of interest" description="Disordered" evidence="1">
    <location>
        <begin position="102"/>
        <end position="192"/>
    </location>
</feature>
<feature type="compositionally biased region" description="Basic and acidic residues" evidence="1">
    <location>
        <begin position="147"/>
        <end position="161"/>
    </location>
</feature>
<dbReference type="AlphaFoldDB" id="A0A443S937"/>
<dbReference type="GO" id="GO:0005938">
    <property type="term" value="C:cell cortex"/>
    <property type="evidence" value="ECO:0007669"/>
    <property type="project" value="TreeGrafter"/>
</dbReference>
<dbReference type="SMART" id="SM01052">
    <property type="entry name" value="CAP_GLY"/>
    <property type="match status" value="2"/>
</dbReference>
<dbReference type="InterPro" id="IPR036859">
    <property type="entry name" value="CAP-Gly_dom_sf"/>
</dbReference>
<feature type="compositionally biased region" description="Polar residues" evidence="1">
    <location>
        <begin position="177"/>
        <end position="192"/>
    </location>
</feature>
<organism evidence="3 4">
    <name type="scientific">Leptotrombidium deliense</name>
    <dbReference type="NCBI Taxonomy" id="299467"/>
    <lineage>
        <taxon>Eukaryota</taxon>
        <taxon>Metazoa</taxon>
        <taxon>Ecdysozoa</taxon>
        <taxon>Arthropoda</taxon>
        <taxon>Chelicerata</taxon>
        <taxon>Arachnida</taxon>
        <taxon>Acari</taxon>
        <taxon>Acariformes</taxon>
        <taxon>Trombidiformes</taxon>
        <taxon>Prostigmata</taxon>
        <taxon>Anystina</taxon>
        <taxon>Parasitengona</taxon>
        <taxon>Trombiculoidea</taxon>
        <taxon>Trombiculidae</taxon>
        <taxon>Leptotrombidium</taxon>
    </lineage>
</organism>
<dbReference type="Gene3D" id="2.30.30.190">
    <property type="entry name" value="CAP Gly-rich-like domain"/>
    <property type="match status" value="2"/>
</dbReference>
<dbReference type="PROSITE" id="PS50245">
    <property type="entry name" value="CAP_GLY_2"/>
    <property type="match status" value="2"/>
</dbReference>
<feature type="domain" description="CAP-Gly" evidence="2">
    <location>
        <begin position="245"/>
        <end position="291"/>
    </location>
</feature>
<dbReference type="InterPro" id="IPR000938">
    <property type="entry name" value="CAP-Gly_domain"/>
</dbReference>
<dbReference type="EMBL" id="NCKV01005568">
    <property type="protein sequence ID" value="RWS23984.1"/>
    <property type="molecule type" value="Genomic_DNA"/>
</dbReference>
<dbReference type="GO" id="GO:0035371">
    <property type="term" value="C:microtubule plus-end"/>
    <property type="evidence" value="ECO:0007669"/>
    <property type="project" value="TreeGrafter"/>
</dbReference>
<dbReference type="PANTHER" id="PTHR18916">
    <property type="entry name" value="DYNACTIN 1-RELATED MICROTUBULE-BINDING"/>
    <property type="match status" value="1"/>
</dbReference>
<proteinExistence type="predicted"/>
<gene>
    <name evidence="3" type="ORF">B4U80_09650</name>
</gene>
<protein>
    <recommendedName>
        <fullName evidence="2">CAP-Gly domain-containing protein</fullName>
    </recommendedName>
</protein>
<comment type="caution">
    <text evidence="3">The sequence shown here is derived from an EMBL/GenBank/DDBJ whole genome shotgun (WGS) entry which is preliminary data.</text>
</comment>
<dbReference type="GO" id="GO:0031122">
    <property type="term" value="P:cytoplasmic microtubule organization"/>
    <property type="evidence" value="ECO:0007669"/>
    <property type="project" value="TreeGrafter"/>
</dbReference>